<evidence type="ECO:0000313" key="2">
    <source>
        <dbReference type="EMBL" id="CAB1223052.1"/>
    </source>
</evidence>
<organism evidence="2 3">
    <name type="scientific">Acinetobacter bouvetii</name>
    <dbReference type="NCBI Taxonomy" id="202951"/>
    <lineage>
        <taxon>Bacteria</taxon>
        <taxon>Pseudomonadati</taxon>
        <taxon>Pseudomonadota</taxon>
        <taxon>Gammaproteobacteria</taxon>
        <taxon>Moraxellales</taxon>
        <taxon>Moraxellaceae</taxon>
        <taxon>Acinetobacter</taxon>
    </lineage>
</organism>
<dbReference type="SUPFAM" id="SSF51735">
    <property type="entry name" value="NAD(P)-binding Rossmann-fold domains"/>
    <property type="match status" value="1"/>
</dbReference>
<evidence type="ECO:0000259" key="1">
    <source>
        <dbReference type="Pfam" id="PF13460"/>
    </source>
</evidence>
<proteinExistence type="predicted"/>
<dbReference type="EMBL" id="CADDTS010000051">
    <property type="protein sequence ID" value="CAB1223052.1"/>
    <property type="molecule type" value="Genomic_DNA"/>
</dbReference>
<dbReference type="AlphaFoldDB" id="A0A811GH71"/>
<dbReference type="InterPro" id="IPR036291">
    <property type="entry name" value="NAD(P)-bd_dom_sf"/>
</dbReference>
<reference evidence="2 3" key="1">
    <citation type="submission" date="2020-02" db="EMBL/GenBank/DDBJ databases">
        <authorList>
            <person name="Chaudhuri R."/>
        </authorList>
    </citation>
    <scope>NUCLEOTIDE SEQUENCE [LARGE SCALE GENOMIC DNA]</scope>
    <source>
        <strain evidence="2">SFB21</strain>
    </source>
</reference>
<dbReference type="Gene3D" id="3.40.50.720">
    <property type="entry name" value="NAD(P)-binding Rossmann-like Domain"/>
    <property type="match status" value="1"/>
</dbReference>
<dbReference type="Pfam" id="PF13460">
    <property type="entry name" value="NAD_binding_10"/>
    <property type="match status" value="1"/>
</dbReference>
<comment type="caution">
    <text evidence="2">The sequence shown here is derived from an EMBL/GenBank/DDBJ whole genome shotgun (WGS) entry which is preliminary data.</text>
</comment>
<accession>A0A811GH71</accession>
<dbReference type="CDD" id="cd05267">
    <property type="entry name" value="SDR_a6"/>
    <property type="match status" value="1"/>
</dbReference>
<dbReference type="InterPro" id="IPR016040">
    <property type="entry name" value="NAD(P)-bd_dom"/>
</dbReference>
<gene>
    <name evidence="2" type="ORF">SFB21_3216</name>
</gene>
<evidence type="ECO:0000313" key="3">
    <source>
        <dbReference type="Proteomes" id="UP000489961"/>
    </source>
</evidence>
<name>A0A811GH71_9GAMM</name>
<dbReference type="RefSeq" id="WP_174560904.1">
    <property type="nucleotide sequence ID" value="NZ_CADDTS010000051.1"/>
</dbReference>
<feature type="domain" description="NAD(P)-binding" evidence="1">
    <location>
        <begin position="8"/>
        <end position="188"/>
    </location>
</feature>
<dbReference type="PANTHER" id="PTHR43355">
    <property type="entry name" value="FLAVIN REDUCTASE (NADPH)"/>
    <property type="match status" value="1"/>
</dbReference>
<dbReference type="PANTHER" id="PTHR43355:SF2">
    <property type="entry name" value="FLAVIN REDUCTASE (NADPH)"/>
    <property type="match status" value="1"/>
</dbReference>
<dbReference type="GO" id="GO:0042602">
    <property type="term" value="F:riboflavin reductase (NADPH) activity"/>
    <property type="evidence" value="ECO:0007669"/>
    <property type="project" value="TreeGrafter"/>
</dbReference>
<sequence length="211" mass="23776">MKNVLVLGATGQIAQWALDFLQKQPEISLTLFLRDKNKLAPLPMTNTRIIEGDVLNIDQLTDAMKDQDVVYANLAGDMEGHTQNIVTVMKTLNIQRLISINTLGIYDEVPGNFGEWNNKEIGEYFPPYRKSADLIESSNLDYTIIRAAWLTDENEVDFEITHKGDAFQGTVVSRKSVAYLVNQIIENPKLHSKENLGVSKPNSDADKPYFM</sequence>
<dbReference type="Proteomes" id="UP000489961">
    <property type="component" value="Unassembled WGS sequence"/>
</dbReference>
<dbReference type="GO" id="GO:0004074">
    <property type="term" value="F:biliverdin reductase [NAD(P)H] activity"/>
    <property type="evidence" value="ECO:0007669"/>
    <property type="project" value="TreeGrafter"/>
</dbReference>
<dbReference type="InterPro" id="IPR051606">
    <property type="entry name" value="Polyketide_Oxido-like"/>
</dbReference>
<protein>
    <recommendedName>
        <fullName evidence="1">NAD(P)-binding domain-containing protein</fullName>
    </recommendedName>
</protein>